<dbReference type="InterPro" id="IPR038765">
    <property type="entry name" value="Papain-like_cys_pep_sf"/>
</dbReference>
<evidence type="ECO:0000313" key="3">
    <source>
        <dbReference type="Proteomes" id="UP001239462"/>
    </source>
</evidence>
<comment type="caution">
    <text evidence="2">The sequence shown here is derived from an EMBL/GenBank/DDBJ whole genome shotgun (WGS) entry which is preliminary data.</text>
</comment>
<dbReference type="SUPFAM" id="SSF54001">
    <property type="entry name" value="Cysteine proteinases"/>
    <property type="match status" value="1"/>
</dbReference>
<dbReference type="PANTHER" id="PTHR36513">
    <property type="entry name" value="ABC TRANSMEMBRANE TYPE-1 DOMAIN-CONTAINING PROTEIN"/>
    <property type="match status" value="1"/>
</dbReference>
<dbReference type="InterPro" id="IPR016181">
    <property type="entry name" value="Acyl_CoA_acyltransferase"/>
</dbReference>
<accession>A0ABT7PPT2</accession>
<reference evidence="2 3" key="1">
    <citation type="submission" date="2023-06" db="EMBL/GenBank/DDBJ databases">
        <title>Roseiconus lacunae JC819 isolated from Gulf of Mannar region, Tamil Nadu.</title>
        <authorList>
            <person name="Pk S."/>
            <person name="Ch S."/>
            <person name="Ch V.R."/>
        </authorList>
    </citation>
    <scope>NUCLEOTIDE SEQUENCE [LARGE SCALE GENOMIC DNA]</scope>
    <source>
        <strain evidence="2 3">JC819</strain>
    </source>
</reference>
<name>A0ABT7PPT2_9BACT</name>
<organism evidence="2 3">
    <name type="scientific">Roseiconus lacunae</name>
    <dbReference type="NCBI Taxonomy" id="2605694"/>
    <lineage>
        <taxon>Bacteria</taxon>
        <taxon>Pseudomonadati</taxon>
        <taxon>Planctomycetota</taxon>
        <taxon>Planctomycetia</taxon>
        <taxon>Pirellulales</taxon>
        <taxon>Pirellulaceae</taxon>
        <taxon>Roseiconus</taxon>
    </lineage>
</organism>
<keyword evidence="3" id="KW-1185">Reference proteome</keyword>
<dbReference type="InterPro" id="IPR010297">
    <property type="entry name" value="DUF900_hydrolase"/>
</dbReference>
<feature type="domain" description="N-acetyltransferase" evidence="1">
    <location>
        <begin position="255"/>
        <end position="355"/>
    </location>
</feature>
<dbReference type="RefSeq" id="WP_289166377.1">
    <property type="nucleotide sequence ID" value="NZ_JASZZN010000022.1"/>
</dbReference>
<dbReference type="EMBL" id="JASZZN010000022">
    <property type="protein sequence ID" value="MDM4018504.1"/>
    <property type="molecule type" value="Genomic_DNA"/>
</dbReference>
<dbReference type="PROSITE" id="PS51186">
    <property type="entry name" value="GNAT"/>
    <property type="match status" value="1"/>
</dbReference>
<dbReference type="Pfam" id="PF00112">
    <property type="entry name" value="Peptidase_C1"/>
    <property type="match status" value="1"/>
</dbReference>
<protein>
    <submittedName>
        <fullName evidence="2">Alpha/beta hydrolase</fullName>
    </submittedName>
</protein>
<dbReference type="InterPro" id="IPR000668">
    <property type="entry name" value="Peptidase_C1A_C"/>
</dbReference>
<dbReference type="PANTHER" id="PTHR36513:SF1">
    <property type="entry name" value="TRANSMEMBRANE PROTEIN"/>
    <property type="match status" value="1"/>
</dbReference>
<keyword evidence="2" id="KW-0378">Hydrolase</keyword>
<evidence type="ECO:0000313" key="2">
    <source>
        <dbReference type="EMBL" id="MDM4018504.1"/>
    </source>
</evidence>
<dbReference type="SUPFAM" id="SSF53474">
    <property type="entry name" value="alpha/beta-Hydrolases"/>
    <property type="match status" value="1"/>
</dbReference>
<evidence type="ECO:0000259" key="1">
    <source>
        <dbReference type="PROSITE" id="PS51186"/>
    </source>
</evidence>
<proteinExistence type="predicted"/>
<dbReference type="InterPro" id="IPR029058">
    <property type="entry name" value="AB_hydrolase_fold"/>
</dbReference>
<sequence>MAKKQLRGFERQIHLHYLWECELGGTPPTRERDVRLGVGDMPYALDEIQGHFSNLPYRNAHRLEGRHPDSVSGAWGISFWRSEKMYGNVPRQYLDDNTKFEDVSSETWRNARAFRKLCYYRVTKPEEAIHLLNNEREVRFACEVTSSWYDPPGGLIPPIDESSSFVSSHAVPLSLYDPETSRFIFPNSWGTDWGKNGWGQLPVEHWENCVVSAWDTVCAGMVVPTKAQAGIIVRGWKWGLDLASGVHAIEIYDVDKDEYLAWAFCVIRNGRLDVDEFFVRPEERGKGYARELCSRLQQLAKDMGKEIRLVVGFADTEDYTIDGTEAIARLLGLQLFEADVRWASKFALADAPETSERSWKPDRPASIWELLRPRDEPPIEEPKQFTVFYGTNREPNDVNDLSKGYSNRRGYELRRGSCLVEIPKTFQFGHEGRSFLSRLKPGEGDTRRVIGTQGWAWDEIIRFAKVFVSKAKADPYNLLFIHGYQNSFDAAAIRAGQLGLDLKVPGATFFYSWPSTENPIGYNADEAAHEYSIDFCHEYVKDILLGFPDVPLHIIAHSMGNRVAIGLFERLSQEVELPGKLGQLVFAAADVDVDRFRQSVANVRHLPRRMTAYVARGDGALLLSLGDHWAPRVGLAPPITCVAGVDTILVEGFSATDLSGHAYFVDEPPVIYDMFCLLRHGSDPNNRAKVVEEFDSSAESTFWSLSLK</sequence>
<dbReference type="GO" id="GO:0016787">
    <property type="term" value="F:hydrolase activity"/>
    <property type="evidence" value="ECO:0007669"/>
    <property type="project" value="UniProtKB-KW"/>
</dbReference>
<dbReference type="SUPFAM" id="SSF55729">
    <property type="entry name" value="Acyl-CoA N-acyltransferases (Nat)"/>
    <property type="match status" value="1"/>
</dbReference>
<dbReference type="Gene3D" id="3.40.630.30">
    <property type="match status" value="1"/>
</dbReference>
<dbReference type="Pfam" id="PF05990">
    <property type="entry name" value="DUF900"/>
    <property type="match status" value="1"/>
</dbReference>
<gene>
    <name evidence="2" type="ORF">QTN89_23840</name>
</gene>
<dbReference type="CDD" id="cd04301">
    <property type="entry name" value="NAT_SF"/>
    <property type="match status" value="1"/>
</dbReference>
<dbReference type="InterPro" id="IPR000182">
    <property type="entry name" value="GNAT_dom"/>
</dbReference>
<dbReference type="Gene3D" id="3.90.70.10">
    <property type="entry name" value="Cysteine proteinases"/>
    <property type="match status" value="1"/>
</dbReference>
<dbReference type="Pfam" id="PF00583">
    <property type="entry name" value="Acetyltransf_1"/>
    <property type="match status" value="1"/>
</dbReference>
<dbReference type="Proteomes" id="UP001239462">
    <property type="component" value="Unassembled WGS sequence"/>
</dbReference>